<dbReference type="SUPFAM" id="SSF52058">
    <property type="entry name" value="L domain-like"/>
    <property type="match status" value="1"/>
</dbReference>
<organism evidence="10 11">
    <name type="scientific">Hevea brasiliensis</name>
    <name type="common">Para rubber tree</name>
    <name type="synonym">Siphonia brasiliensis</name>
    <dbReference type="NCBI Taxonomy" id="3981"/>
    <lineage>
        <taxon>Eukaryota</taxon>
        <taxon>Viridiplantae</taxon>
        <taxon>Streptophyta</taxon>
        <taxon>Embryophyta</taxon>
        <taxon>Tracheophyta</taxon>
        <taxon>Spermatophyta</taxon>
        <taxon>Magnoliopsida</taxon>
        <taxon>eudicotyledons</taxon>
        <taxon>Gunneridae</taxon>
        <taxon>Pentapetalae</taxon>
        <taxon>rosids</taxon>
        <taxon>fabids</taxon>
        <taxon>Malpighiales</taxon>
        <taxon>Euphorbiaceae</taxon>
        <taxon>Crotonoideae</taxon>
        <taxon>Micrandreae</taxon>
        <taxon>Hevea</taxon>
    </lineage>
</organism>
<dbReference type="EMBL" id="JAAGAX010000006">
    <property type="protein sequence ID" value="KAF2309314.1"/>
    <property type="molecule type" value="Genomic_DNA"/>
</dbReference>
<evidence type="ECO:0000256" key="7">
    <source>
        <dbReference type="ARBA" id="ARBA00023136"/>
    </source>
</evidence>
<dbReference type="SMART" id="SM00365">
    <property type="entry name" value="LRR_SD22"/>
    <property type="match status" value="4"/>
</dbReference>
<gene>
    <name evidence="10" type="ORF">GH714_001581</name>
</gene>
<keyword evidence="4" id="KW-0732">Signal</keyword>
<dbReference type="Gene3D" id="3.80.10.10">
    <property type="entry name" value="Ribonuclease Inhibitor"/>
    <property type="match status" value="4"/>
</dbReference>
<dbReference type="FunFam" id="3.80.10.10:FF:000095">
    <property type="entry name" value="LRR receptor-like serine/threonine-protein kinase GSO1"/>
    <property type="match status" value="1"/>
</dbReference>
<keyword evidence="2" id="KW-0433">Leucine-rich repeat</keyword>
<dbReference type="PRINTS" id="PR00019">
    <property type="entry name" value="LEURICHRPT"/>
</dbReference>
<keyword evidence="8" id="KW-0325">Glycoprotein</keyword>
<keyword evidence="11" id="KW-1185">Reference proteome</keyword>
<evidence type="ECO:0000256" key="2">
    <source>
        <dbReference type="ARBA" id="ARBA00022614"/>
    </source>
</evidence>
<evidence type="ECO:0000256" key="1">
    <source>
        <dbReference type="ARBA" id="ARBA00004167"/>
    </source>
</evidence>
<dbReference type="AlphaFoldDB" id="A0A6A6M7S6"/>
<dbReference type="GO" id="GO:0016020">
    <property type="term" value="C:membrane"/>
    <property type="evidence" value="ECO:0007669"/>
    <property type="project" value="UniProtKB-SubCell"/>
</dbReference>
<sequence>MVLYGKENSTSDCRHWGRVSCTSQKVTHLVFYSLFPSPDLKTMVTSDVLAPLFHLQTLILLDISYNNIHGEIPEVGIANLSNLEFLRMRGNRFNGSLPPHLFSLKHLVFLDMSYNLIEGTLSNNSGNLSNLELLYLDHNLIHGGIPTQIGNLTNLNARSLHNNKISGAIPPSLSHLKSLSYLDLGRNFLAMELPTEIGNLSNIVSLVLSNNYLSGEIPTWLFDFNNLTELLNARIAPRSMLNILSLGPCNLSGQIPIWISIQTQLMFLDLSGNHFSGPIPTTISNMFHLVLLDLSSNRFSGNEFPIFNPNPSLVYIDLSSNKLSGQVPTTFPLGIKVLVLSQNEFSHVLPQNFSNFSQLEYLGFHSNNIGVGLRGLTLQKQIKAKNLKSLNLSCNKLFGKIPLNFGGLQSLESLDLSHNNLFGEIPYSLVKLFELSYLHLSNNKLEGRIPGGPQMERMNDPNSYTNNSGLCEMQIQVSCEKMPSKPKLKGGKIKKSQSWETWFSWEMAVIGYSSGFLSTILVMYVIGYFNVAPQPGRRRRRCVGRHGLFGFRHLIYAFLSL</sequence>
<dbReference type="InterPro" id="IPR001611">
    <property type="entry name" value="Leu-rich_rpt"/>
</dbReference>
<reference evidence="10 11" key="1">
    <citation type="journal article" date="2020" name="Mol. Plant">
        <title>The Chromosome-Based Rubber Tree Genome Provides New Insights into Spurge Genome Evolution and Rubber Biosynthesis.</title>
        <authorList>
            <person name="Liu J."/>
            <person name="Shi C."/>
            <person name="Shi C.C."/>
            <person name="Li W."/>
            <person name="Zhang Q.J."/>
            <person name="Zhang Y."/>
            <person name="Li K."/>
            <person name="Lu H.F."/>
            <person name="Shi C."/>
            <person name="Zhu S.T."/>
            <person name="Xiao Z.Y."/>
            <person name="Nan H."/>
            <person name="Yue Y."/>
            <person name="Zhu X.G."/>
            <person name="Wu Y."/>
            <person name="Hong X.N."/>
            <person name="Fan G.Y."/>
            <person name="Tong Y."/>
            <person name="Zhang D."/>
            <person name="Mao C.L."/>
            <person name="Liu Y.L."/>
            <person name="Hao S.J."/>
            <person name="Liu W.Q."/>
            <person name="Lv M.Q."/>
            <person name="Zhang H.B."/>
            <person name="Liu Y."/>
            <person name="Hu-Tang G.R."/>
            <person name="Wang J.P."/>
            <person name="Wang J.H."/>
            <person name="Sun Y.H."/>
            <person name="Ni S.B."/>
            <person name="Chen W.B."/>
            <person name="Zhang X.C."/>
            <person name="Jiao Y.N."/>
            <person name="Eichler E.E."/>
            <person name="Li G.H."/>
            <person name="Liu X."/>
            <person name="Gao L.Z."/>
        </authorList>
    </citation>
    <scope>NUCLEOTIDE SEQUENCE [LARGE SCALE GENOMIC DNA]</scope>
    <source>
        <strain evidence="11">cv. GT1</strain>
        <tissue evidence="10">Leaf</tissue>
    </source>
</reference>
<comment type="subcellular location">
    <subcellularLocation>
        <location evidence="1">Membrane</location>
        <topology evidence="1">Single-pass membrane protein</topology>
    </subcellularLocation>
</comment>
<dbReference type="Pfam" id="PF13855">
    <property type="entry name" value="LRR_8"/>
    <property type="match status" value="2"/>
</dbReference>
<evidence type="ECO:0000256" key="4">
    <source>
        <dbReference type="ARBA" id="ARBA00022729"/>
    </source>
</evidence>
<evidence type="ECO:0000256" key="6">
    <source>
        <dbReference type="ARBA" id="ARBA00022989"/>
    </source>
</evidence>
<dbReference type="PANTHER" id="PTHR48065:SF23">
    <property type="entry name" value="LEUCINE-RICH REPEAT-CONTAINING N-TERMINAL PLANT-TYPE DOMAIN-CONTAINING PROTEIN"/>
    <property type="match status" value="1"/>
</dbReference>
<dbReference type="SMART" id="SM00369">
    <property type="entry name" value="LRR_TYP"/>
    <property type="match status" value="4"/>
</dbReference>
<evidence type="ECO:0008006" key="12">
    <source>
        <dbReference type="Google" id="ProtNLM"/>
    </source>
</evidence>
<evidence type="ECO:0000256" key="3">
    <source>
        <dbReference type="ARBA" id="ARBA00022692"/>
    </source>
</evidence>
<dbReference type="PANTHER" id="PTHR48065">
    <property type="entry name" value="OS10G0469600 PROTEIN"/>
    <property type="match status" value="1"/>
</dbReference>
<dbReference type="Proteomes" id="UP000467840">
    <property type="component" value="Chromosome 14"/>
</dbReference>
<proteinExistence type="predicted"/>
<keyword evidence="5" id="KW-0677">Repeat</keyword>
<keyword evidence="7 9" id="KW-0472">Membrane</keyword>
<accession>A0A6A6M7S6</accession>
<evidence type="ECO:0000256" key="9">
    <source>
        <dbReference type="SAM" id="Phobius"/>
    </source>
</evidence>
<feature type="transmembrane region" description="Helical" evidence="9">
    <location>
        <begin position="502"/>
        <end position="531"/>
    </location>
</feature>
<comment type="caution">
    <text evidence="10">The sequence shown here is derived from an EMBL/GenBank/DDBJ whole genome shotgun (WGS) entry which is preliminary data.</text>
</comment>
<evidence type="ECO:0000313" key="10">
    <source>
        <dbReference type="EMBL" id="KAF2309314.1"/>
    </source>
</evidence>
<name>A0A6A6M7S6_HEVBR</name>
<dbReference type="InterPro" id="IPR032675">
    <property type="entry name" value="LRR_dom_sf"/>
</dbReference>
<keyword evidence="3 9" id="KW-0812">Transmembrane</keyword>
<dbReference type="FunFam" id="3.80.10.10:FF:000041">
    <property type="entry name" value="LRR receptor-like serine/threonine-protein kinase ERECTA"/>
    <property type="match status" value="1"/>
</dbReference>
<keyword evidence="6 9" id="KW-1133">Transmembrane helix</keyword>
<dbReference type="Pfam" id="PF00560">
    <property type="entry name" value="LRR_1"/>
    <property type="match status" value="4"/>
</dbReference>
<evidence type="ECO:0000256" key="5">
    <source>
        <dbReference type="ARBA" id="ARBA00022737"/>
    </source>
</evidence>
<evidence type="ECO:0000256" key="8">
    <source>
        <dbReference type="ARBA" id="ARBA00023180"/>
    </source>
</evidence>
<evidence type="ECO:0000313" key="11">
    <source>
        <dbReference type="Proteomes" id="UP000467840"/>
    </source>
</evidence>
<protein>
    <recommendedName>
        <fullName evidence="12">Leucine-rich repeat-containing N-terminal plant-type domain-containing protein</fullName>
    </recommendedName>
</protein>
<dbReference type="InterPro" id="IPR003591">
    <property type="entry name" value="Leu-rich_rpt_typical-subtyp"/>
</dbReference>